<comment type="caution">
    <text evidence="1">The sequence shown here is derived from an EMBL/GenBank/DDBJ whole genome shotgun (WGS) entry which is preliminary data.</text>
</comment>
<dbReference type="Proteomes" id="UP000593567">
    <property type="component" value="Unassembled WGS sequence"/>
</dbReference>
<accession>A0A7J7K3P5</accession>
<gene>
    <name evidence="1" type="ORF">EB796_008444</name>
</gene>
<sequence length="79" mass="9052">MKTYFVTKKLPKQLCACTLCLVSHSMTHSWVLPNTFPLVGRQLKVLHSESVQLQLPDIQCLLSREYFMSLICPAIFVLI</sequence>
<evidence type="ECO:0000313" key="2">
    <source>
        <dbReference type="Proteomes" id="UP000593567"/>
    </source>
</evidence>
<dbReference type="AlphaFoldDB" id="A0A7J7K3P5"/>
<name>A0A7J7K3P5_BUGNE</name>
<dbReference type="EMBL" id="VXIV02001413">
    <property type="protein sequence ID" value="KAF6033250.1"/>
    <property type="molecule type" value="Genomic_DNA"/>
</dbReference>
<keyword evidence="2" id="KW-1185">Reference proteome</keyword>
<protein>
    <submittedName>
        <fullName evidence="1">Uncharacterized protein</fullName>
    </submittedName>
</protein>
<evidence type="ECO:0000313" key="1">
    <source>
        <dbReference type="EMBL" id="KAF6033250.1"/>
    </source>
</evidence>
<proteinExistence type="predicted"/>
<organism evidence="1 2">
    <name type="scientific">Bugula neritina</name>
    <name type="common">Brown bryozoan</name>
    <name type="synonym">Sertularia neritina</name>
    <dbReference type="NCBI Taxonomy" id="10212"/>
    <lineage>
        <taxon>Eukaryota</taxon>
        <taxon>Metazoa</taxon>
        <taxon>Spiralia</taxon>
        <taxon>Lophotrochozoa</taxon>
        <taxon>Bryozoa</taxon>
        <taxon>Gymnolaemata</taxon>
        <taxon>Cheilostomatida</taxon>
        <taxon>Flustrina</taxon>
        <taxon>Buguloidea</taxon>
        <taxon>Bugulidae</taxon>
        <taxon>Bugula</taxon>
    </lineage>
</organism>
<reference evidence="1" key="1">
    <citation type="submission" date="2020-06" db="EMBL/GenBank/DDBJ databases">
        <title>Draft genome of Bugula neritina, a colonial animal packing powerful symbionts and potential medicines.</title>
        <authorList>
            <person name="Rayko M."/>
        </authorList>
    </citation>
    <scope>NUCLEOTIDE SEQUENCE [LARGE SCALE GENOMIC DNA]</scope>
    <source>
        <strain evidence="1">Kwan_BN1</strain>
    </source>
</reference>